<feature type="compositionally biased region" description="Acidic residues" evidence="1">
    <location>
        <begin position="51"/>
        <end position="70"/>
    </location>
</feature>
<proteinExistence type="predicted"/>
<feature type="region of interest" description="Disordered" evidence="1">
    <location>
        <begin position="20"/>
        <end position="111"/>
    </location>
</feature>
<comment type="caution">
    <text evidence="2">The sequence shown here is derived from an EMBL/GenBank/DDBJ whole genome shotgun (WGS) entry which is preliminary data.</text>
</comment>
<name>A0AAV7UEE9_PLEWA</name>
<protein>
    <submittedName>
        <fullName evidence="2">Uncharacterized protein</fullName>
    </submittedName>
</protein>
<accession>A0AAV7UEE9</accession>
<gene>
    <name evidence="2" type="ORF">NDU88_003992</name>
</gene>
<sequence length="200" mass="22382">MALDSSDWRCWRALEESVCRSHGSQGADPCDMHPDFRVPETVKVDDGLRDGEEESIEDATEDAKEGEEEPDVGRRRREGRAGNSDVPTERTGRVRKDSSEETRTHHHVPGGAWLNKDIANAFGRFYQTLYTPEAVEDHKKLSAFPVKALLEGEISKMEVEQVIAKLPYHKAPGDDGFSAEFYKWTGAETVGWSGDSVFLV</sequence>
<evidence type="ECO:0000313" key="2">
    <source>
        <dbReference type="EMBL" id="KAJ1187213.1"/>
    </source>
</evidence>
<dbReference type="EMBL" id="JANPWB010000005">
    <property type="protein sequence ID" value="KAJ1187213.1"/>
    <property type="molecule type" value="Genomic_DNA"/>
</dbReference>
<keyword evidence="3" id="KW-1185">Reference proteome</keyword>
<reference evidence="2" key="1">
    <citation type="journal article" date="2022" name="bioRxiv">
        <title>Sequencing and chromosome-scale assembly of the giantPleurodeles waltlgenome.</title>
        <authorList>
            <person name="Brown T."/>
            <person name="Elewa A."/>
            <person name="Iarovenko S."/>
            <person name="Subramanian E."/>
            <person name="Araus A.J."/>
            <person name="Petzold A."/>
            <person name="Susuki M."/>
            <person name="Suzuki K.-i.T."/>
            <person name="Hayashi T."/>
            <person name="Toyoda A."/>
            <person name="Oliveira C."/>
            <person name="Osipova E."/>
            <person name="Leigh N.D."/>
            <person name="Simon A."/>
            <person name="Yun M.H."/>
        </authorList>
    </citation>
    <scope>NUCLEOTIDE SEQUENCE</scope>
    <source>
        <strain evidence="2">20211129_DDA</strain>
        <tissue evidence="2">Liver</tissue>
    </source>
</reference>
<organism evidence="2 3">
    <name type="scientific">Pleurodeles waltl</name>
    <name type="common">Iberian ribbed newt</name>
    <dbReference type="NCBI Taxonomy" id="8319"/>
    <lineage>
        <taxon>Eukaryota</taxon>
        <taxon>Metazoa</taxon>
        <taxon>Chordata</taxon>
        <taxon>Craniata</taxon>
        <taxon>Vertebrata</taxon>
        <taxon>Euteleostomi</taxon>
        <taxon>Amphibia</taxon>
        <taxon>Batrachia</taxon>
        <taxon>Caudata</taxon>
        <taxon>Salamandroidea</taxon>
        <taxon>Salamandridae</taxon>
        <taxon>Pleurodelinae</taxon>
        <taxon>Pleurodeles</taxon>
    </lineage>
</organism>
<evidence type="ECO:0000256" key="1">
    <source>
        <dbReference type="SAM" id="MobiDB-lite"/>
    </source>
</evidence>
<dbReference type="AlphaFoldDB" id="A0AAV7UEE9"/>
<dbReference type="Proteomes" id="UP001066276">
    <property type="component" value="Chromosome 3_1"/>
</dbReference>
<feature type="compositionally biased region" description="Basic and acidic residues" evidence="1">
    <location>
        <begin position="30"/>
        <end position="50"/>
    </location>
</feature>
<feature type="compositionally biased region" description="Basic and acidic residues" evidence="1">
    <location>
        <begin position="87"/>
        <end position="103"/>
    </location>
</feature>
<evidence type="ECO:0000313" key="3">
    <source>
        <dbReference type="Proteomes" id="UP001066276"/>
    </source>
</evidence>